<keyword evidence="4" id="KW-1185">Reference proteome</keyword>
<proteinExistence type="predicted"/>
<dbReference type="InterPro" id="IPR001279">
    <property type="entry name" value="Metallo-B-lactamas"/>
</dbReference>
<accession>A0ABU1TX62</accession>
<dbReference type="Gene3D" id="3.60.15.10">
    <property type="entry name" value="Ribonuclease Z/Hydroxyacylglutathione hydrolase-like"/>
    <property type="match status" value="1"/>
</dbReference>
<dbReference type="InterPro" id="IPR050855">
    <property type="entry name" value="NDM-1-like"/>
</dbReference>
<dbReference type="InterPro" id="IPR036866">
    <property type="entry name" value="RibonucZ/Hydroxyglut_hydro"/>
</dbReference>
<reference evidence="3 4" key="1">
    <citation type="submission" date="2023-07" db="EMBL/GenBank/DDBJ databases">
        <title>Sorghum-associated microbial communities from plants grown in Nebraska, USA.</title>
        <authorList>
            <person name="Schachtman D."/>
        </authorList>
    </citation>
    <scope>NUCLEOTIDE SEQUENCE [LARGE SCALE GENOMIC DNA]</scope>
    <source>
        <strain evidence="3 4">BE211</strain>
    </source>
</reference>
<evidence type="ECO:0000259" key="2">
    <source>
        <dbReference type="SMART" id="SM00849"/>
    </source>
</evidence>
<feature type="coiled-coil region" evidence="1">
    <location>
        <begin position="112"/>
        <end position="139"/>
    </location>
</feature>
<dbReference type="EMBL" id="JAVDWA010000001">
    <property type="protein sequence ID" value="MDR7071750.1"/>
    <property type="molecule type" value="Genomic_DNA"/>
</dbReference>
<dbReference type="SMART" id="SM00849">
    <property type="entry name" value="Lactamase_B"/>
    <property type="match status" value="1"/>
</dbReference>
<protein>
    <submittedName>
        <fullName evidence="3">Glyoxylase-like metal-dependent hydrolase (Beta-lactamase superfamily II)</fullName>
    </submittedName>
</protein>
<feature type="domain" description="Metallo-beta-lactamase" evidence="2">
    <location>
        <begin position="31"/>
        <end position="246"/>
    </location>
</feature>
<gene>
    <name evidence="3" type="ORF">J2X07_000725</name>
</gene>
<dbReference type="PANTHER" id="PTHR42951">
    <property type="entry name" value="METALLO-BETA-LACTAMASE DOMAIN-CONTAINING"/>
    <property type="match status" value="1"/>
</dbReference>
<dbReference type="PANTHER" id="PTHR42951:SF4">
    <property type="entry name" value="ACYL-COENZYME A THIOESTERASE MBLAC2"/>
    <property type="match status" value="1"/>
</dbReference>
<comment type="caution">
    <text evidence="3">The sequence shown here is derived from an EMBL/GenBank/DDBJ whole genome shotgun (WGS) entry which is preliminary data.</text>
</comment>
<name>A0ABU1TX62_9BACL</name>
<organism evidence="3 4">
    <name type="scientific">Fictibacillus barbaricus</name>
    <dbReference type="NCBI Taxonomy" id="182136"/>
    <lineage>
        <taxon>Bacteria</taxon>
        <taxon>Bacillati</taxon>
        <taxon>Bacillota</taxon>
        <taxon>Bacilli</taxon>
        <taxon>Bacillales</taxon>
        <taxon>Fictibacillaceae</taxon>
        <taxon>Fictibacillus</taxon>
    </lineage>
</organism>
<evidence type="ECO:0000313" key="3">
    <source>
        <dbReference type="EMBL" id="MDR7071750.1"/>
    </source>
</evidence>
<evidence type="ECO:0000256" key="1">
    <source>
        <dbReference type="SAM" id="Coils"/>
    </source>
</evidence>
<sequence length="306" mass="34591">MKKDLKSKHFTLEKVRDGIYAAIAKDGGGAAGNAGFIDLGDQTIIFDTFNTPQAALDLKNMAEDLTNHAIAWVVNSHHHGDHIRGNQVFSSSHILSSEATFTKMKENHPARIEKQKQDLAGLGNHIKALKQQFEETKDERLKSEISFLEEIEISLPGLQLTLPRFAFKESFTIYGSKRTAKIYTMGSAHSYCDSFLYIPEDRVIFTGDLLVKDTHPALFEESDSENWVRILNQFEMWDIDAAVPGHGPVGSRSDFQLIRQYLEDIREIAGNTESIESIEIPLAYRHWSFSSLFSNNLRNLKAFVKN</sequence>
<dbReference type="Pfam" id="PF00753">
    <property type="entry name" value="Lactamase_B"/>
    <property type="match status" value="1"/>
</dbReference>
<dbReference type="Proteomes" id="UP001258181">
    <property type="component" value="Unassembled WGS sequence"/>
</dbReference>
<dbReference type="CDD" id="cd16282">
    <property type="entry name" value="metallo-hydrolase-like_MBL-fold"/>
    <property type="match status" value="1"/>
</dbReference>
<evidence type="ECO:0000313" key="4">
    <source>
        <dbReference type="Proteomes" id="UP001258181"/>
    </source>
</evidence>
<dbReference type="SUPFAM" id="SSF56281">
    <property type="entry name" value="Metallo-hydrolase/oxidoreductase"/>
    <property type="match status" value="1"/>
</dbReference>
<keyword evidence="1" id="KW-0175">Coiled coil</keyword>
<dbReference type="RefSeq" id="WP_310256480.1">
    <property type="nucleotide sequence ID" value="NZ_JAVDWA010000001.1"/>
</dbReference>